<comment type="caution">
    <text evidence="5">The sequence shown here is derived from an EMBL/GenBank/DDBJ whole genome shotgun (WGS) entry which is preliminary data.</text>
</comment>
<evidence type="ECO:0000256" key="3">
    <source>
        <dbReference type="PROSITE-ProRule" id="PRU00169"/>
    </source>
</evidence>
<keyword evidence="1 3" id="KW-0597">Phosphoprotein</keyword>
<protein>
    <submittedName>
        <fullName evidence="5">Receiver domain-containing response regulator protein</fullName>
    </submittedName>
</protein>
<dbReference type="Proteomes" id="UP000190962">
    <property type="component" value="Unassembled WGS sequence"/>
</dbReference>
<accession>A0A0B0H785</accession>
<evidence type="ECO:0000313" key="5">
    <source>
        <dbReference type="EMBL" id="KHF24950.1"/>
    </source>
</evidence>
<reference evidence="6 8" key="2">
    <citation type="submission" date="2016-11" db="EMBL/GenBank/DDBJ databases">
        <title>Mixed transmission modes and dynamic genome evolution in an obligate animal-bacterial symbiosis.</title>
        <authorList>
            <person name="Russell S.L."/>
            <person name="Corbett-Detig R.B."/>
            <person name="Cavanaugh C.M."/>
        </authorList>
    </citation>
    <scope>NUCLEOTIDE SEQUENCE [LARGE SCALE GENOMIC DNA]</scope>
    <source>
        <strain evidence="6">MA-KB16</strain>
    </source>
</reference>
<dbReference type="EMBL" id="MPNX01000013">
    <property type="protein sequence ID" value="OOY34612.1"/>
    <property type="molecule type" value="Genomic_DNA"/>
</dbReference>
<evidence type="ECO:0000256" key="1">
    <source>
        <dbReference type="ARBA" id="ARBA00022553"/>
    </source>
</evidence>
<dbReference type="Gene3D" id="3.40.50.2300">
    <property type="match status" value="1"/>
</dbReference>
<sequence>MEWHTSQARILVAEDNEINQMLLEKQLEMLGVDADFADNGAIAWESLQTGSYALLLSDISDAVDGWLRTDQSNS</sequence>
<dbReference type="PROSITE" id="PS50110">
    <property type="entry name" value="RESPONSE_REGULATORY"/>
    <property type="match status" value="1"/>
</dbReference>
<feature type="domain" description="Response regulatory" evidence="4">
    <location>
        <begin position="9"/>
        <end position="74"/>
    </location>
</feature>
<feature type="modified residue" description="4-aspartylphosphate" evidence="3">
    <location>
        <position position="58"/>
    </location>
</feature>
<dbReference type="InterPro" id="IPR001789">
    <property type="entry name" value="Sig_transdc_resp-reg_receiver"/>
</dbReference>
<dbReference type="PANTHER" id="PTHR45339:SF1">
    <property type="entry name" value="HYBRID SIGNAL TRANSDUCTION HISTIDINE KINASE J"/>
    <property type="match status" value="1"/>
</dbReference>
<keyword evidence="2" id="KW-0902">Two-component regulatory system</keyword>
<organism evidence="5 7">
    <name type="scientific">Solemya velum gill symbiont</name>
    <dbReference type="NCBI Taxonomy" id="2340"/>
    <lineage>
        <taxon>Bacteria</taxon>
        <taxon>Pseudomonadati</taxon>
        <taxon>Pseudomonadota</taxon>
        <taxon>Gammaproteobacteria</taxon>
        <taxon>sulfur-oxidizing symbionts</taxon>
    </lineage>
</organism>
<dbReference type="GeneID" id="86992191"/>
<dbReference type="STRING" id="2340.JV46_04380"/>
<dbReference type="Proteomes" id="UP000030856">
    <property type="component" value="Unassembled WGS sequence"/>
</dbReference>
<gene>
    <name evidence="6" type="ORF">BOV88_09160</name>
    <name evidence="5" type="ORF">JV46_04380</name>
</gene>
<evidence type="ECO:0000313" key="8">
    <source>
        <dbReference type="Proteomes" id="UP000190962"/>
    </source>
</evidence>
<dbReference type="GO" id="GO:0000160">
    <property type="term" value="P:phosphorelay signal transduction system"/>
    <property type="evidence" value="ECO:0007669"/>
    <property type="project" value="UniProtKB-KW"/>
</dbReference>
<dbReference type="RefSeq" id="WP_043117182.1">
    <property type="nucleotide sequence ID" value="NZ_JRAA01000002.1"/>
</dbReference>
<reference evidence="5 7" key="1">
    <citation type="journal article" date="2014" name="BMC Genomics">
        <title>The genome of the intracellular bacterium of the coastal bivalve, Solemya velum: a blueprint for thriving in and out of symbiosis.</title>
        <authorList>
            <person name="Dmytrenko O."/>
            <person name="Russell S.L."/>
            <person name="Loo W.T."/>
            <person name="Fontanez K.M."/>
            <person name="Liao L."/>
            <person name="Roeselers G."/>
            <person name="Sharma R."/>
            <person name="Stewart F.J."/>
            <person name="Newton I.L."/>
            <person name="Woyke T."/>
            <person name="Wu D."/>
            <person name="Lang J.M."/>
            <person name="Eisen J.A."/>
            <person name="Cavanaugh C.M."/>
        </authorList>
    </citation>
    <scope>NUCLEOTIDE SEQUENCE [LARGE SCALE GENOMIC DNA]</scope>
    <source>
        <strain evidence="5 7">WH</strain>
    </source>
</reference>
<evidence type="ECO:0000313" key="6">
    <source>
        <dbReference type="EMBL" id="OOY34612.1"/>
    </source>
</evidence>
<proteinExistence type="predicted"/>
<dbReference type="AlphaFoldDB" id="A0A0B0H785"/>
<dbReference type="OrthoDB" id="9797243at2"/>
<dbReference type="SUPFAM" id="SSF52172">
    <property type="entry name" value="CheY-like"/>
    <property type="match status" value="1"/>
</dbReference>
<evidence type="ECO:0000256" key="2">
    <source>
        <dbReference type="ARBA" id="ARBA00023012"/>
    </source>
</evidence>
<dbReference type="InterPro" id="IPR011006">
    <property type="entry name" value="CheY-like_superfamily"/>
</dbReference>
<keyword evidence="7" id="KW-1185">Reference proteome</keyword>
<dbReference type="EMBL" id="JRAA01000002">
    <property type="protein sequence ID" value="KHF24950.1"/>
    <property type="molecule type" value="Genomic_DNA"/>
</dbReference>
<dbReference type="PANTHER" id="PTHR45339">
    <property type="entry name" value="HYBRID SIGNAL TRANSDUCTION HISTIDINE KINASE J"/>
    <property type="match status" value="1"/>
</dbReference>
<evidence type="ECO:0000259" key="4">
    <source>
        <dbReference type="PROSITE" id="PS50110"/>
    </source>
</evidence>
<name>A0A0B0H785_SOVGS</name>
<evidence type="ECO:0000313" key="7">
    <source>
        <dbReference type="Proteomes" id="UP000030856"/>
    </source>
</evidence>